<evidence type="ECO:0000256" key="1">
    <source>
        <dbReference type="SAM" id="Coils"/>
    </source>
</evidence>
<evidence type="ECO:0000313" key="4">
    <source>
        <dbReference type="EMBL" id="KOO24491.1"/>
    </source>
</evidence>
<gene>
    <name evidence="4" type="ORF">Ctob_004405</name>
</gene>
<feature type="compositionally biased region" description="Basic and acidic residues" evidence="2">
    <location>
        <begin position="757"/>
        <end position="772"/>
    </location>
</feature>
<feature type="region of interest" description="Disordered" evidence="2">
    <location>
        <begin position="672"/>
        <end position="804"/>
    </location>
</feature>
<dbReference type="EMBL" id="JWZX01003089">
    <property type="protein sequence ID" value="KOO24491.1"/>
    <property type="molecule type" value="Genomic_DNA"/>
</dbReference>
<dbReference type="InterPro" id="IPR038765">
    <property type="entry name" value="Papain-like_cys_pep_sf"/>
</dbReference>
<feature type="compositionally biased region" description="Low complexity" evidence="2">
    <location>
        <begin position="189"/>
        <end position="199"/>
    </location>
</feature>
<sequence length="820" mass="90353">SELNLLALCEVAQVPSLRKTQAIWVAPEENAVVTRFLFAFPNGVYTRADTLPQDSTDPKFEEDVRNCIGRLDMDDERAVMTDSTAEGFTLVYREQSFMPPPTAPGAHDAGIEYGVLAADSAADNMAALHIAAADEHAVMTDSTAEGFTLVGSSEATILPYQEQQQNAWPDFSPSRLPSMNASEADSRQPSVVPASSSSAKIGGWLRAGQGREARASEQHAPVMAARAPQPPPSQPHSEGDTELSRRLDALQADGWQRVDVVGDGNCFFRALAKQVDGDEQLHGRARQETIRYMREHREEFEQFVHIYSDINYKDFDSYVDNTSIEGTYVEGEIELMAAAKTFNVRIRVYGRSEDHDRTFAPLIRNDETRDVCMAHDQAAQHYFVLERMGPAPIARGGLPRPELPPPKMGLIFFGHAYNLRHLLHVRQFKPLLLEAFAAHWAARRLCRAWKRTLEIRHKLVGEGKLTLRADHASARDALERASSGEIQLQAIELEGRVRELGDSKGALQAVSVHVAARHREAEELKLRIAATEQQRAAVAKEHEWCLRRLASLRGQCDSYAGTLREKQHELHSATQELEALAREVTAVQTRMASQLDEAHALNRALSTAREEVRALKQSQALLLQQAHVESKQVAPLHLGLSQLTAEIGVLQQQIDATVANVLSADGRPTAPAVEYPELSRQPPVSFSPAMSVAQSAAGSPETGLSHLSSAWSAQPPGPPTREQSFKAQPFRPPPFTPSVDPKRAWRGAEIGSVELSRPAERPAEPSSKPEKPTRRRHDRAPKQVGFLAFQSSTGDSSPVGGVPSLDRRCEIEAETEPHVC</sequence>
<comment type="caution">
    <text evidence="4">The sequence shown here is derived from an EMBL/GenBank/DDBJ whole genome shotgun (WGS) entry which is preliminary data.</text>
</comment>
<dbReference type="PROSITE" id="PS50802">
    <property type="entry name" value="OTU"/>
    <property type="match status" value="1"/>
</dbReference>
<feature type="non-terminal residue" evidence="4">
    <location>
        <position position="820"/>
    </location>
</feature>
<reference evidence="5" key="1">
    <citation type="journal article" date="2015" name="PLoS Genet.">
        <title>Genome Sequence and Transcriptome Analyses of Chrysochromulina tobin: Metabolic Tools for Enhanced Algal Fitness in the Prominent Order Prymnesiales (Haptophyceae).</title>
        <authorList>
            <person name="Hovde B.T."/>
            <person name="Deodato C.R."/>
            <person name="Hunsperger H.M."/>
            <person name="Ryken S.A."/>
            <person name="Yost W."/>
            <person name="Jha R.K."/>
            <person name="Patterson J."/>
            <person name="Monnat R.J. Jr."/>
            <person name="Barlow S.B."/>
            <person name="Starkenburg S.R."/>
            <person name="Cattolico R.A."/>
        </authorList>
    </citation>
    <scope>NUCLEOTIDE SEQUENCE</scope>
    <source>
        <strain evidence="5">CCMP291</strain>
    </source>
</reference>
<feature type="coiled-coil region" evidence="1">
    <location>
        <begin position="514"/>
        <end position="618"/>
    </location>
</feature>
<dbReference type="Pfam" id="PF02338">
    <property type="entry name" value="OTU"/>
    <property type="match status" value="1"/>
</dbReference>
<dbReference type="Gene3D" id="3.90.70.80">
    <property type="match status" value="1"/>
</dbReference>
<evidence type="ECO:0000259" key="3">
    <source>
        <dbReference type="PROSITE" id="PS50802"/>
    </source>
</evidence>
<organism evidence="4 5">
    <name type="scientific">Chrysochromulina tobinii</name>
    <dbReference type="NCBI Taxonomy" id="1460289"/>
    <lineage>
        <taxon>Eukaryota</taxon>
        <taxon>Haptista</taxon>
        <taxon>Haptophyta</taxon>
        <taxon>Prymnesiophyceae</taxon>
        <taxon>Prymnesiales</taxon>
        <taxon>Chrysochromulinaceae</taxon>
        <taxon>Chrysochromulina</taxon>
    </lineage>
</organism>
<dbReference type="SUPFAM" id="SSF54001">
    <property type="entry name" value="Cysteine proteinases"/>
    <property type="match status" value="1"/>
</dbReference>
<dbReference type="GO" id="GO:0004843">
    <property type="term" value="F:cysteine-type deubiquitinase activity"/>
    <property type="evidence" value="ECO:0007669"/>
    <property type="project" value="TreeGrafter"/>
</dbReference>
<dbReference type="InterPro" id="IPR003323">
    <property type="entry name" value="OTU_dom"/>
</dbReference>
<name>A0A0M0JD51_9EUKA</name>
<keyword evidence="5" id="KW-1185">Reference proteome</keyword>
<dbReference type="AlphaFoldDB" id="A0A0M0JD51"/>
<dbReference type="PANTHER" id="PTHR12419">
    <property type="entry name" value="OTU DOMAIN CONTAINING PROTEIN"/>
    <property type="match status" value="1"/>
</dbReference>
<dbReference type="OrthoDB" id="415023at2759"/>
<evidence type="ECO:0000313" key="5">
    <source>
        <dbReference type="Proteomes" id="UP000037460"/>
    </source>
</evidence>
<feature type="non-terminal residue" evidence="4">
    <location>
        <position position="1"/>
    </location>
</feature>
<feature type="domain" description="OTU" evidence="3">
    <location>
        <begin position="255"/>
        <end position="388"/>
    </location>
</feature>
<dbReference type="GO" id="GO:0016579">
    <property type="term" value="P:protein deubiquitination"/>
    <property type="evidence" value="ECO:0007669"/>
    <property type="project" value="TreeGrafter"/>
</dbReference>
<protein>
    <submittedName>
        <fullName evidence="4">Otu domain-containing protein 3-like protein</fullName>
    </submittedName>
</protein>
<accession>A0A0M0JD51</accession>
<proteinExistence type="predicted"/>
<keyword evidence="1" id="KW-0175">Coiled coil</keyword>
<dbReference type="CDD" id="cd22744">
    <property type="entry name" value="OTU"/>
    <property type="match status" value="1"/>
</dbReference>
<dbReference type="Proteomes" id="UP000037460">
    <property type="component" value="Unassembled WGS sequence"/>
</dbReference>
<dbReference type="InterPro" id="IPR050704">
    <property type="entry name" value="Peptidase_C85-like"/>
</dbReference>
<feature type="region of interest" description="Disordered" evidence="2">
    <location>
        <begin position="164"/>
        <end position="243"/>
    </location>
</feature>
<evidence type="ECO:0000256" key="2">
    <source>
        <dbReference type="SAM" id="MobiDB-lite"/>
    </source>
</evidence>